<dbReference type="PROSITE" id="PS51464">
    <property type="entry name" value="SIS"/>
    <property type="match status" value="1"/>
</dbReference>
<dbReference type="SUPFAM" id="SSF54631">
    <property type="entry name" value="CBS-domain pair"/>
    <property type="match status" value="1"/>
</dbReference>
<dbReference type="CDD" id="cd02205">
    <property type="entry name" value="CBS_pair_SF"/>
    <property type="match status" value="1"/>
</dbReference>
<dbReference type="GO" id="GO:1901135">
    <property type="term" value="P:carbohydrate derivative metabolic process"/>
    <property type="evidence" value="ECO:0007669"/>
    <property type="project" value="InterPro"/>
</dbReference>
<feature type="domain" description="SIS" evidence="1">
    <location>
        <begin position="30"/>
        <end position="172"/>
    </location>
</feature>
<proteinExistence type="predicted"/>
<dbReference type="AlphaFoldDB" id="A0A6C0IVJ0"/>
<dbReference type="InterPro" id="IPR046342">
    <property type="entry name" value="CBS_dom_sf"/>
</dbReference>
<accession>A0A6C0IVJ0</accession>
<dbReference type="SUPFAM" id="SSF53697">
    <property type="entry name" value="SIS domain"/>
    <property type="match status" value="1"/>
</dbReference>
<evidence type="ECO:0000259" key="1">
    <source>
        <dbReference type="PROSITE" id="PS51464"/>
    </source>
</evidence>
<dbReference type="InterPro" id="IPR001347">
    <property type="entry name" value="SIS_dom"/>
</dbReference>
<dbReference type="PANTHER" id="PTHR42745">
    <property type="match status" value="1"/>
</dbReference>
<dbReference type="GO" id="GO:0097367">
    <property type="term" value="F:carbohydrate derivative binding"/>
    <property type="evidence" value="ECO:0007669"/>
    <property type="project" value="InterPro"/>
</dbReference>
<evidence type="ECO:0000313" key="2">
    <source>
        <dbReference type="EMBL" id="QHT96416.1"/>
    </source>
</evidence>
<protein>
    <recommendedName>
        <fullName evidence="1">SIS domain-containing protein</fullName>
    </recommendedName>
</protein>
<sequence length="316" mass="36119">MNTFNKVLENQKKNFDNFIENIKENEINKLVDLLINYQYKNIYFAGVGKSGNLAFHLSDVFKSVGLKVFNLNIMNTTHGDLGCVKSDDLILFFSKSGNTKEILDIIDVFECHKVLVCSNMEAKITKKVNEIFIVPMEEEGDIHFKLIPSNSIANNVIYFNFVLNLFIKKSGLTLDEYKCNHPSGDIGFKTKKVNCFISNDILVSNNINMSVKEVMDLLQNNKMGIVFEDVENNFYGIITTKDILNCANNILSKSKDINVSVKEYINKNPFIIEDSNSLISSKINAMRDYKFFKFIPVIDNKKYVGIIDNSKILKYL</sequence>
<dbReference type="InterPro" id="IPR050986">
    <property type="entry name" value="GutQ/KpsF_isomerases"/>
</dbReference>
<reference evidence="2" key="1">
    <citation type="journal article" date="2020" name="Nature">
        <title>Giant virus diversity and host interactions through global metagenomics.</title>
        <authorList>
            <person name="Schulz F."/>
            <person name="Roux S."/>
            <person name="Paez-Espino D."/>
            <person name="Jungbluth S."/>
            <person name="Walsh D.A."/>
            <person name="Denef V.J."/>
            <person name="McMahon K.D."/>
            <person name="Konstantinidis K.T."/>
            <person name="Eloe-Fadrosh E.A."/>
            <person name="Kyrpides N.C."/>
            <person name="Woyke T."/>
        </authorList>
    </citation>
    <scope>NUCLEOTIDE SEQUENCE</scope>
    <source>
        <strain evidence="2">GVMAG-M-3300024302-11</strain>
    </source>
</reference>
<dbReference type="Pfam" id="PF01380">
    <property type="entry name" value="SIS"/>
    <property type="match status" value="1"/>
</dbReference>
<dbReference type="EMBL" id="MN740257">
    <property type="protein sequence ID" value="QHT96416.1"/>
    <property type="molecule type" value="Genomic_DNA"/>
</dbReference>
<dbReference type="Pfam" id="PF00571">
    <property type="entry name" value="CBS"/>
    <property type="match status" value="2"/>
</dbReference>
<name>A0A6C0IVJ0_9ZZZZ</name>
<dbReference type="PANTHER" id="PTHR42745:SF1">
    <property type="entry name" value="ARABINOSE 5-PHOSPHATE ISOMERASE KDSD"/>
    <property type="match status" value="1"/>
</dbReference>
<organism evidence="2">
    <name type="scientific">viral metagenome</name>
    <dbReference type="NCBI Taxonomy" id="1070528"/>
    <lineage>
        <taxon>unclassified sequences</taxon>
        <taxon>metagenomes</taxon>
        <taxon>organismal metagenomes</taxon>
    </lineage>
</organism>
<dbReference type="Gene3D" id="3.40.50.10490">
    <property type="entry name" value="Glucose-6-phosphate isomerase like protein, domain 1"/>
    <property type="match status" value="1"/>
</dbReference>
<dbReference type="Gene3D" id="3.10.580.10">
    <property type="entry name" value="CBS-domain"/>
    <property type="match status" value="1"/>
</dbReference>
<dbReference type="InterPro" id="IPR000644">
    <property type="entry name" value="CBS_dom"/>
</dbReference>
<dbReference type="InterPro" id="IPR046348">
    <property type="entry name" value="SIS_dom_sf"/>
</dbReference>